<accession>A0ACC2XNZ3</accession>
<evidence type="ECO:0000313" key="2">
    <source>
        <dbReference type="Proteomes" id="UP001234202"/>
    </source>
</evidence>
<protein>
    <submittedName>
        <fullName evidence="1">Uncharacterized protein</fullName>
    </submittedName>
</protein>
<keyword evidence="2" id="KW-1185">Reference proteome</keyword>
<dbReference type="Proteomes" id="UP001234202">
    <property type="component" value="Unassembled WGS sequence"/>
</dbReference>
<reference evidence="1" key="1">
    <citation type="submission" date="2023-04" db="EMBL/GenBank/DDBJ databases">
        <title>Draft Genome sequencing of Naganishia species isolated from polar environments using Oxford Nanopore Technology.</title>
        <authorList>
            <person name="Leo P."/>
            <person name="Venkateswaran K."/>
        </authorList>
    </citation>
    <scope>NUCLEOTIDE SEQUENCE</scope>
    <source>
        <strain evidence="1">DBVPG 5303</strain>
    </source>
</reference>
<proteinExistence type="predicted"/>
<evidence type="ECO:0000313" key="1">
    <source>
        <dbReference type="EMBL" id="KAJ9124736.1"/>
    </source>
</evidence>
<gene>
    <name evidence="1" type="ORF">QFC24_003104</name>
</gene>
<dbReference type="EMBL" id="JASBWV010000009">
    <property type="protein sequence ID" value="KAJ9124736.1"/>
    <property type="molecule type" value="Genomic_DNA"/>
</dbReference>
<sequence>MIAQLLPLALALLRHRFPHLLDHPALLAHTVYQTVVFDEAVRQLGFRYGRTWKVVCARQRQRRQQQERTGKGGRQEHEENEEWVGLTEQVLSTADWYDRWLAGEKKFAEDQFNEIISSEEAWMIVPLDSTASGMEDDVDDHNGVAAEAKYRPTMGARKVKALIEQVADRYMSLPTLKHRYPFLSTIQIPLLKSYHGRIAGSLDAFETLSSAFIRAVPGALAGHAGGGSANDPARMTRGVGGLQRLAKAWISAAWVRDAIVGWQDEILYLELSAEIQADAEYSQRAIDDGIVGLYSRDRNVYDLRLEEFNLLLARAEDLIIKHITHEVERDLKQHLTRRWDTPTSSEETTLDPALVSPLTTYSAQLAHLVRILPPATSRKLYRAIVSHISNHIMQRAVYAGWSKFTENGGRELLSEVEAWIEASRHGLEESAAIRFPEFAWTQLHEAARVLALPKDLTPEKSMTYSQAMALVFGDDYDRFTKSLGLKEMPQEQAQAVMRRRVECWR</sequence>
<comment type="caution">
    <text evidence="1">The sequence shown here is derived from an EMBL/GenBank/DDBJ whole genome shotgun (WGS) entry which is preliminary data.</text>
</comment>
<organism evidence="1 2">
    <name type="scientific">Naganishia onofrii</name>
    <dbReference type="NCBI Taxonomy" id="1851511"/>
    <lineage>
        <taxon>Eukaryota</taxon>
        <taxon>Fungi</taxon>
        <taxon>Dikarya</taxon>
        <taxon>Basidiomycota</taxon>
        <taxon>Agaricomycotina</taxon>
        <taxon>Tremellomycetes</taxon>
        <taxon>Filobasidiales</taxon>
        <taxon>Filobasidiaceae</taxon>
        <taxon>Naganishia</taxon>
    </lineage>
</organism>
<name>A0ACC2XNZ3_9TREE</name>